<keyword evidence="2" id="KW-1185">Reference proteome</keyword>
<name>A0A814Y7L0_9BILA</name>
<protein>
    <submittedName>
        <fullName evidence="1">Uncharacterized protein</fullName>
    </submittedName>
</protein>
<dbReference type="EMBL" id="CAJNOM010000205">
    <property type="protein sequence ID" value="CAF1225564.1"/>
    <property type="molecule type" value="Genomic_DNA"/>
</dbReference>
<dbReference type="Proteomes" id="UP000663832">
    <property type="component" value="Unassembled WGS sequence"/>
</dbReference>
<sequence>METYSCGCEVDIQSRDSNVGLQFQYLSEQQKSMSNLETLIIEDIPNEYDTSTIPKLSFRLGAGKGVN</sequence>
<evidence type="ECO:0000313" key="1">
    <source>
        <dbReference type="EMBL" id="CAF1225564.1"/>
    </source>
</evidence>
<accession>A0A814Y7L0</accession>
<evidence type="ECO:0000313" key="2">
    <source>
        <dbReference type="Proteomes" id="UP000663832"/>
    </source>
</evidence>
<comment type="caution">
    <text evidence="1">The sequence shown here is derived from an EMBL/GenBank/DDBJ whole genome shotgun (WGS) entry which is preliminary data.</text>
</comment>
<dbReference type="AlphaFoldDB" id="A0A814Y7L0"/>
<proteinExistence type="predicted"/>
<organism evidence="1 2">
    <name type="scientific">Adineta steineri</name>
    <dbReference type="NCBI Taxonomy" id="433720"/>
    <lineage>
        <taxon>Eukaryota</taxon>
        <taxon>Metazoa</taxon>
        <taxon>Spiralia</taxon>
        <taxon>Gnathifera</taxon>
        <taxon>Rotifera</taxon>
        <taxon>Eurotatoria</taxon>
        <taxon>Bdelloidea</taxon>
        <taxon>Adinetida</taxon>
        <taxon>Adinetidae</taxon>
        <taxon>Adineta</taxon>
    </lineage>
</organism>
<gene>
    <name evidence="1" type="ORF">QVE165_LOCUS27144</name>
</gene>
<reference evidence="1" key="1">
    <citation type="submission" date="2021-02" db="EMBL/GenBank/DDBJ databases">
        <authorList>
            <person name="Nowell W R."/>
        </authorList>
    </citation>
    <scope>NUCLEOTIDE SEQUENCE</scope>
</reference>
<dbReference type="OrthoDB" id="10154605at2759"/>